<dbReference type="SFLD" id="SFLDG00358">
    <property type="entry name" value="Main_(cytGST)"/>
    <property type="match status" value="1"/>
</dbReference>
<dbReference type="InterPro" id="IPR036282">
    <property type="entry name" value="Glutathione-S-Trfase_C_sf"/>
</dbReference>
<reference evidence="2 3" key="1">
    <citation type="journal article" date="2012" name="BMC Genomics">
        <title>Comparative genomics of the white-rot fungi, Phanerochaete carnosa and P. chrysosporium, to elucidate the genetic basis of the distinct wood types they colonize.</title>
        <authorList>
            <person name="Suzuki H."/>
            <person name="MacDonald J."/>
            <person name="Syed K."/>
            <person name="Salamov A."/>
            <person name="Hori C."/>
            <person name="Aerts A."/>
            <person name="Henrissat B."/>
            <person name="Wiebenga A."/>
            <person name="vanKuyk P.A."/>
            <person name="Barry K."/>
            <person name="Lindquist E."/>
            <person name="LaButti K."/>
            <person name="Lapidus A."/>
            <person name="Lucas S."/>
            <person name="Coutinho P."/>
            <person name="Gong Y."/>
            <person name="Samejima M."/>
            <person name="Mahadevan R."/>
            <person name="Abou-Zaid M."/>
            <person name="de Vries R.P."/>
            <person name="Igarashi K."/>
            <person name="Yadav J.S."/>
            <person name="Grigoriev I.V."/>
            <person name="Master E.R."/>
        </authorList>
    </citation>
    <scope>NUCLEOTIDE SEQUENCE [LARGE SCALE GENOMIC DNA]</scope>
    <source>
        <strain evidence="2 3">HHB-10118-sp</strain>
    </source>
</reference>
<dbReference type="Proteomes" id="UP000008370">
    <property type="component" value="Unassembled WGS sequence"/>
</dbReference>
<dbReference type="SUPFAM" id="SSF47616">
    <property type="entry name" value="GST C-terminal domain-like"/>
    <property type="match status" value="1"/>
</dbReference>
<dbReference type="RefSeq" id="XP_007394297.1">
    <property type="nucleotide sequence ID" value="XM_007394235.1"/>
</dbReference>
<feature type="domain" description="GST N-terminal" evidence="1">
    <location>
        <begin position="3"/>
        <end position="94"/>
    </location>
</feature>
<dbReference type="InterPro" id="IPR004045">
    <property type="entry name" value="Glutathione_S-Trfase_N"/>
</dbReference>
<dbReference type="InterPro" id="IPR040079">
    <property type="entry name" value="Glutathione_S-Trfase"/>
</dbReference>
<dbReference type="AlphaFoldDB" id="K5VY01"/>
<name>K5VY01_PHACS</name>
<evidence type="ECO:0000259" key="1">
    <source>
        <dbReference type="PROSITE" id="PS50404"/>
    </source>
</evidence>
<organism evidence="2 3">
    <name type="scientific">Phanerochaete carnosa (strain HHB-10118-sp)</name>
    <name type="common">White-rot fungus</name>
    <name type="synonym">Peniophora carnosa</name>
    <dbReference type="NCBI Taxonomy" id="650164"/>
    <lineage>
        <taxon>Eukaryota</taxon>
        <taxon>Fungi</taxon>
        <taxon>Dikarya</taxon>
        <taxon>Basidiomycota</taxon>
        <taxon>Agaricomycotina</taxon>
        <taxon>Agaricomycetes</taxon>
        <taxon>Polyporales</taxon>
        <taxon>Phanerochaetaceae</taxon>
        <taxon>Phanerochaete</taxon>
    </lineage>
</organism>
<dbReference type="PROSITE" id="PS50404">
    <property type="entry name" value="GST_NTER"/>
    <property type="match status" value="1"/>
</dbReference>
<dbReference type="GO" id="GO:0005737">
    <property type="term" value="C:cytoplasm"/>
    <property type="evidence" value="ECO:0007669"/>
    <property type="project" value="TreeGrafter"/>
</dbReference>
<dbReference type="PANTHER" id="PTHR43968:SF6">
    <property type="entry name" value="GLUTATHIONE S-TRANSFERASE OMEGA"/>
    <property type="match status" value="1"/>
</dbReference>
<dbReference type="Gene3D" id="1.20.1050.10">
    <property type="match status" value="1"/>
</dbReference>
<evidence type="ECO:0000313" key="3">
    <source>
        <dbReference type="Proteomes" id="UP000008370"/>
    </source>
</evidence>
<dbReference type="GeneID" id="18915814"/>
<dbReference type="OrthoDB" id="202840at2759"/>
<gene>
    <name evidence="2" type="ORF">PHACADRAFT_253585</name>
</gene>
<dbReference type="STRING" id="650164.K5VY01"/>
<dbReference type="InterPro" id="IPR050983">
    <property type="entry name" value="GST_Omega/HSP26"/>
</dbReference>
<dbReference type="InParanoid" id="K5VY01"/>
<dbReference type="PANTHER" id="PTHR43968">
    <property type="match status" value="1"/>
</dbReference>
<evidence type="ECO:0000313" key="2">
    <source>
        <dbReference type="EMBL" id="EKM56448.1"/>
    </source>
</evidence>
<dbReference type="InterPro" id="IPR036249">
    <property type="entry name" value="Thioredoxin-like_sf"/>
</dbReference>
<proteinExistence type="predicted"/>
<dbReference type="SFLD" id="SFLDS00019">
    <property type="entry name" value="Glutathione_Transferase_(cytos"/>
    <property type="match status" value="1"/>
</dbReference>
<dbReference type="EMBL" id="JH930471">
    <property type="protein sequence ID" value="EKM56448.1"/>
    <property type="molecule type" value="Genomic_DNA"/>
</dbReference>
<dbReference type="SUPFAM" id="SSF52833">
    <property type="entry name" value="Thioredoxin-like"/>
    <property type="match status" value="1"/>
</dbReference>
<dbReference type="HOGENOM" id="CLU_066075_0_0_1"/>
<accession>K5VY01</accession>
<dbReference type="KEGG" id="pco:PHACADRAFT_253585"/>
<protein>
    <recommendedName>
        <fullName evidence="1">GST N-terminal domain-containing protein</fullName>
    </recommendedName>
</protein>
<sequence length="242" mass="26789">MPEKITLYTAKICPYAHRAEIALALANVPYTRYEIDLRNKPEWYLPKVNPVGKVPAIAYGGPDVSPDQPSPESTKLNESLVLVEFVADLFPDSGILPKDPVLRARARLFIDAVSNKFSPANASVIHNGGDPEPLVQAIEQLQSLLPSQGFAIGEFSAADIAIAPFIARLELNLENDLGGYPEGKGEGQRILNLIRSPKLTRWQEYSRALLAHPAVASTFDREHLLQSYKRRFAELRAKKYAS</sequence>
<dbReference type="Pfam" id="PF13409">
    <property type="entry name" value="GST_N_2"/>
    <property type="match status" value="1"/>
</dbReference>
<dbReference type="Gene3D" id="3.40.30.10">
    <property type="entry name" value="Glutaredoxin"/>
    <property type="match status" value="1"/>
</dbReference>
<keyword evidence="3" id="KW-1185">Reference proteome</keyword>